<proteinExistence type="predicted"/>
<sequence>MSMFSNATDAVFYNCVFNDTSPSHVNVVQFSIFAPTQEILIELRPIRSATSKVQYSHSDQQLLQVFGRLKHIVLSVEESCQRNFILSDEYNEALSTLSPLLERAKEPLASAIDRIRRRGRHTTSPLVHQELIHGTGALIFDRPKSESQVRASVASWCSF</sequence>
<reference evidence="1" key="1">
    <citation type="submission" date="2022-07" db="EMBL/GenBank/DDBJ databases">
        <title>The genome of Lyophyllum shimeji provides insight into the initial evolution of ectomycorrhizal fungal genome.</title>
        <authorList>
            <person name="Kobayashi Y."/>
            <person name="Shibata T."/>
            <person name="Hirakawa H."/>
            <person name="Shigenobu S."/>
            <person name="Nishiyama T."/>
            <person name="Yamada A."/>
            <person name="Hasebe M."/>
            <person name="Kawaguchi M."/>
        </authorList>
    </citation>
    <scope>NUCLEOTIDE SEQUENCE</scope>
    <source>
        <strain evidence="1">AT787</strain>
    </source>
</reference>
<name>A0A9P3UNC7_LYOSH</name>
<evidence type="ECO:0000313" key="2">
    <source>
        <dbReference type="Proteomes" id="UP001063166"/>
    </source>
</evidence>
<dbReference type="AlphaFoldDB" id="A0A9P3UNC7"/>
<evidence type="ECO:0000313" key="1">
    <source>
        <dbReference type="EMBL" id="GLB39192.1"/>
    </source>
</evidence>
<comment type="caution">
    <text evidence="1">The sequence shown here is derived from an EMBL/GenBank/DDBJ whole genome shotgun (WGS) entry which is preliminary data.</text>
</comment>
<dbReference type="EMBL" id="BRPK01000006">
    <property type="protein sequence ID" value="GLB39192.1"/>
    <property type="molecule type" value="Genomic_DNA"/>
</dbReference>
<keyword evidence="2" id="KW-1185">Reference proteome</keyword>
<dbReference type="OrthoDB" id="428577at2759"/>
<gene>
    <name evidence="1" type="ORF">LshimejAT787_0603540</name>
</gene>
<dbReference type="Proteomes" id="UP001063166">
    <property type="component" value="Unassembled WGS sequence"/>
</dbReference>
<protein>
    <submittedName>
        <fullName evidence="1">Uncharacterized protein</fullName>
    </submittedName>
</protein>
<accession>A0A9P3UNC7</accession>
<organism evidence="1 2">
    <name type="scientific">Lyophyllum shimeji</name>
    <name type="common">Hon-shimeji</name>
    <name type="synonym">Tricholoma shimeji</name>
    <dbReference type="NCBI Taxonomy" id="47721"/>
    <lineage>
        <taxon>Eukaryota</taxon>
        <taxon>Fungi</taxon>
        <taxon>Dikarya</taxon>
        <taxon>Basidiomycota</taxon>
        <taxon>Agaricomycotina</taxon>
        <taxon>Agaricomycetes</taxon>
        <taxon>Agaricomycetidae</taxon>
        <taxon>Agaricales</taxon>
        <taxon>Tricholomatineae</taxon>
        <taxon>Lyophyllaceae</taxon>
        <taxon>Lyophyllum</taxon>
    </lineage>
</organism>